<dbReference type="Gene3D" id="3.40.50.150">
    <property type="entry name" value="Vaccinia Virus protein VP39"/>
    <property type="match status" value="1"/>
</dbReference>
<proteinExistence type="predicted"/>
<dbReference type="Pfam" id="PF05050">
    <property type="entry name" value="Methyltransf_21"/>
    <property type="match status" value="1"/>
</dbReference>
<reference evidence="2" key="1">
    <citation type="submission" date="2020-05" db="EMBL/GenBank/DDBJ databases">
        <authorList>
            <person name="Chiriac C."/>
            <person name="Salcher M."/>
            <person name="Ghai R."/>
            <person name="Kavagutti S V."/>
        </authorList>
    </citation>
    <scope>NUCLEOTIDE SEQUENCE</scope>
</reference>
<dbReference type="AlphaFoldDB" id="A0A6J7FAZ9"/>
<accession>A0A6J7FAZ9</accession>
<organism evidence="2">
    <name type="scientific">freshwater metagenome</name>
    <dbReference type="NCBI Taxonomy" id="449393"/>
    <lineage>
        <taxon>unclassified sequences</taxon>
        <taxon>metagenomes</taxon>
        <taxon>ecological metagenomes</taxon>
    </lineage>
</organism>
<evidence type="ECO:0000313" key="2">
    <source>
        <dbReference type="EMBL" id="CAB4890675.1"/>
    </source>
</evidence>
<feature type="domain" description="Methyltransferase FkbM" evidence="1">
    <location>
        <begin position="122"/>
        <end position="245"/>
    </location>
</feature>
<sequence>MNYDIYKSQNGDNPMKSTVSVPDHLLRRVELTVSCHDADDLPRVENAGEFARHNGHEVQIMHNGIRVLRGGYYGEWTEEIVRRLRGVHEPQQEKAVAAVLDRLVLNPNSDEPLVCVELGSFWAYYSLWFLEEFTNGRVVCLEPDPAYLQVGVTNFALNERHGTFLPGAVGLSSDTDAEFVAESDGKSRVTRLYTLESLMKETSLSHVDILFVDIQGAEIPLLEGSQELLRSGKVRFIVVSTHDMGTSGSAMTHRYAEQLLVSAGAHIICEHSVPESFSADGLIVASFLDGDKDLIIDVSCARAIETCVGEWEPQIEHLRARLSAELEYSRALRESTSWRMTSVFRWLSERVRRLTAPTTGIAKPLSGNPE</sequence>
<evidence type="ECO:0000259" key="1">
    <source>
        <dbReference type="Pfam" id="PF05050"/>
    </source>
</evidence>
<protein>
    <submittedName>
        <fullName evidence="2">Unannotated protein</fullName>
    </submittedName>
</protein>
<dbReference type="EMBL" id="CAFBMB010000014">
    <property type="protein sequence ID" value="CAB4890675.1"/>
    <property type="molecule type" value="Genomic_DNA"/>
</dbReference>
<dbReference type="NCBIfam" id="TIGR01444">
    <property type="entry name" value="fkbM_fam"/>
    <property type="match status" value="1"/>
</dbReference>
<gene>
    <name evidence="2" type="ORF">UFOPK3516_00341</name>
</gene>
<dbReference type="InterPro" id="IPR006342">
    <property type="entry name" value="FkbM_mtfrase"/>
</dbReference>
<name>A0A6J7FAZ9_9ZZZZ</name>
<dbReference type="SUPFAM" id="SSF53335">
    <property type="entry name" value="S-adenosyl-L-methionine-dependent methyltransferases"/>
    <property type="match status" value="1"/>
</dbReference>
<dbReference type="InterPro" id="IPR029063">
    <property type="entry name" value="SAM-dependent_MTases_sf"/>
</dbReference>